<dbReference type="Pfam" id="PF00441">
    <property type="entry name" value="Acyl-CoA_dh_1"/>
    <property type="match status" value="1"/>
</dbReference>
<gene>
    <name evidence="8" type="ORF">BST47_12700</name>
</gene>
<dbReference type="InterPro" id="IPR037069">
    <property type="entry name" value="AcylCoA_DH/ox_N_sf"/>
</dbReference>
<evidence type="ECO:0000256" key="3">
    <source>
        <dbReference type="ARBA" id="ARBA00022630"/>
    </source>
</evidence>
<sequence length="357" mass="37578">MNLELTPEQLALRDTVREFLSEKASIGEHVRPMLDDPVGTADEVWRGLADLGTTGLLVPVEHGGEGMSMVEAAIVSEELGAALHPGPWLSSAVAAPRALIRFGAGPRSFSGLADGSTVAAVALPTSSGITLDDDAVLQGELELVPDAAAAQILFVPVGDEQPVLVAVPTSAPGLRITEIRGIDQSRKLFRVSLDTVAGTVVATATSEALESLRDDMIVAWAADAVGAARQVLHMTVAYAKVRRQFGAPIGSFQAVAHLCADMYQTVELARSGVQYAVWAADSADQAERHLAALRVKAFAGQLAGVGDSAIQVFGGIGFTWEHDAQLYLKRLLSFSRFLGSPGDYLQQVGDLLIRSAS</sequence>
<dbReference type="Gene3D" id="1.10.540.10">
    <property type="entry name" value="Acyl-CoA dehydrogenase/oxidase, N-terminal domain"/>
    <property type="match status" value="1"/>
</dbReference>
<keyword evidence="9" id="KW-1185">Reference proteome</keyword>
<comment type="cofactor">
    <cofactor evidence="1">
        <name>FAD</name>
        <dbReference type="ChEBI" id="CHEBI:57692"/>
    </cofactor>
</comment>
<dbReference type="EMBL" id="MVIM01000006">
    <property type="protein sequence ID" value="ORB64994.1"/>
    <property type="molecule type" value="Genomic_DNA"/>
</dbReference>
<dbReference type="Pfam" id="PF02771">
    <property type="entry name" value="Acyl-CoA_dh_N"/>
    <property type="match status" value="1"/>
</dbReference>
<keyword evidence="4" id="KW-0274">FAD</keyword>
<evidence type="ECO:0000313" key="9">
    <source>
        <dbReference type="Proteomes" id="UP000192411"/>
    </source>
</evidence>
<dbReference type="STRING" id="75922.BST47_12700"/>
<evidence type="ECO:0000256" key="5">
    <source>
        <dbReference type="ARBA" id="ARBA00023002"/>
    </source>
</evidence>
<reference evidence="8 9" key="1">
    <citation type="submission" date="2017-02" db="EMBL/GenBank/DDBJ databases">
        <title>The new phylogeny of genus Mycobacterium.</title>
        <authorList>
            <person name="Tortoli E."/>
            <person name="Trovato A."/>
            <person name="Cirillo D.M."/>
        </authorList>
    </citation>
    <scope>NUCLEOTIDE SEQUENCE [LARGE SCALE GENOMIC DNA]</scope>
    <source>
        <strain evidence="8 9">DSM 44338</strain>
    </source>
</reference>
<organism evidence="8 9">
    <name type="scientific">Mycolicibacterium tusciae</name>
    <dbReference type="NCBI Taxonomy" id="75922"/>
    <lineage>
        <taxon>Bacteria</taxon>
        <taxon>Bacillati</taxon>
        <taxon>Actinomycetota</taxon>
        <taxon>Actinomycetes</taxon>
        <taxon>Mycobacteriales</taxon>
        <taxon>Mycobacteriaceae</taxon>
        <taxon>Mycolicibacterium</taxon>
    </lineage>
</organism>
<dbReference type="AlphaFoldDB" id="A0A1X0JQ52"/>
<evidence type="ECO:0000256" key="1">
    <source>
        <dbReference type="ARBA" id="ARBA00001974"/>
    </source>
</evidence>
<feature type="domain" description="Acyl-CoA dehydrogenase/oxidase N-terminal" evidence="7">
    <location>
        <begin position="6"/>
        <end position="103"/>
    </location>
</feature>
<evidence type="ECO:0000256" key="2">
    <source>
        <dbReference type="ARBA" id="ARBA00009347"/>
    </source>
</evidence>
<dbReference type="SUPFAM" id="SSF56645">
    <property type="entry name" value="Acyl-CoA dehydrogenase NM domain-like"/>
    <property type="match status" value="1"/>
</dbReference>
<name>A0A1X0JQ52_9MYCO</name>
<evidence type="ECO:0000259" key="6">
    <source>
        <dbReference type="Pfam" id="PF00441"/>
    </source>
</evidence>
<comment type="caution">
    <text evidence="8">The sequence shown here is derived from an EMBL/GenBank/DDBJ whole genome shotgun (WGS) entry which is preliminary data.</text>
</comment>
<dbReference type="Proteomes" id="UP000192411">
    <property type="component" value="Unassembled WGS sequence"/>
</dbReference>
<dbReference type="OrthoDB" id="8677713at2"/>
<evidence type="ECO:0000313" key="8">
    <source>
        <dbReference type="EMBL" id="ORB64994.1"/>
    </source>
</evidence>
<dbReference type="SUPFAM" id="SSF47203">
    <property type="entry name" value="Acyl-CoA dehydrogenase C-terminal domain-like"/>
    <property type="match status" value="1"/>
</dbReference>
<dbReference type="InterPro" id="IPR013786">
    <property type="entry name" value="AcylCoA_DH/ox_N"/>
</dbReference>
<comment type="similarity">
    <text evidence="2">Belongs to the acyl-CoA dehydrogenase family.</text>
</comment>
<dbReference type="InterPro" id="IPR009100">
    <property type="entry name" value="AcylCoA_DH/oxidase_NM_dom_sf"/>
</dbReference>
<dbReference type="RefSeq" id="WP_083125899.1">
    <property type="nucleotide sequence ID" value="NZ_MVIM01000006.1"/>
</dbReference>
<dbReference type="InterPro" id="IPR009075">
    <property type="entry name" value="AcylCo_DH/oxidase_C"/>
</dbReference>
<dbReference type="GO" id="GO:0050660">
    <property type="term" value="F:flavin adenine dinucleotide binding"/>
    <property type="evidence" value="ECO:0007669"/>
    <property type="project" value="InterPro"/>
</dbReference>
<protein>
    <submittedName>
        <fullName evidence="8">Acyl-CoA dehydrogenase</fullName>
    </submittedName>
</protein>
<evidence type="ECO:0000259" key="7">
    <source>
        <dbReference type="Pfam" id="PF02771"/>
    </source>
</evidence>
<accession>A0A1X0JQ52</accession>
<dbReference type="PANTHER" id="PTHR43884">
    <property type="entry name" value="ACYL-COA DEHYDROGENASE"/>
    <property type="match status" value="1"/>
</dbReference>
<dbReference type="InterPro" id="IPR036250">
    <property type="entry name" value="AcylCo_DH-like_C"/>
</dbReference>
<feature type="domain" description="Acyl-CoA dehydrogenase/oxidase C-terminal" evidence="6">
    <location>
        <begin position="220"/>
        <end position="339"/>
    </location>
</feature>
<dbReference type="GO" id="GO:0003995">
    <property type="term" value="F:acyl-CoA dehydrogenase activity"/>
    <property type="evidence" value="ECO:0007669"/>
    <property type="project" value="TreeGrafter"/>
</dbReference>
<evidence type="ECO:0000256" key="4">
    <source>
        <dbReference type="ARBA" id="ARBA00022827"/>
    </source>
</evidence>
<proteinExistence type="inferred from homology"/>
<keyword evidence="3" id="KW-0285">Flavoprotein</keyword>
<keyword evidence="5" id="KW-0560">Oxidoreductase</keyword>
<dbReference type="Gene3D" id="1.20.140.10">
    <property type="entry name" value="Butyryl-CoA Dehydrogenase, subunit A, domain 3"/>
    <property type="match status" value="1"/>
</dbReference>
<dbReference type="PANTHER" id="PTHR43884:SF20">
    <property type="entry name" value="ACYL-COA DEHYDROGENASE FADE28"/>
    <property type="match status" value="1"/>
</dbReference>